<dbReference type="FunFam" id="1.10.390.10:FF:000006">
    <property type="entry name" value="Puromycin-sensitive aminopeptidase"/>
    <property type="match status" value="1"/>
</dbReference>
<keyword evidence="6 16" id="KW-0031">Aminopeptidase</keyword>
<comment type="caution">
    <text evidence="16">The sequence shown here is derived from an EMBL/GenBank/DDBJ whole genome shotgun (WGS) entry which is preliminary data.</text>
</comment>
<keyword evidence="10" id="KW-0862">Zinc</keyword>
<keyword evidence="12" id="KW-0732">Signal</keyword>
<evidence type="ECO:0000256" key="2">
    <source>
        <dbReference type="ARBA" id="ARBA00001947"/>
    </source>
</evidence>
<feature type="signal peptide" evidence="12">
    <location>
        <begin position="1"/>
        <end position="25"/>
    </location>
</feature>
<evidence type="ECO:0000256" key="1">
    <source>
        <dbReference type="ARBA" id="ARBA00000098"/>
    </source>
</evidence>
<feature type="domain" description="Aminopeptidase N-like N-terminal" evidence="15">
    <location>
        <begin position="56"/>
        <end position="221"/>
    </location>
</feature>
<accession>A0A7W9WXV5</accession>
<feature type="chain" id="PRO_5031155481" description="Aminopeptidase N" evidence="12">
    <location>
        <begin position="26"/>
        <end position="884"/>
    </location>
</feature>
<keyword evidence="9 16" id="KW-0378">Hydrolase</keyword>
<dbReference type="AlphaFoldDB" id="A0A7W9WXV5"/>
<keyword evidence="17" id="KW-1185">Reference proteome</keyword>
<gene>
    <name evidence="16" type="ORF">HD842_000926</name>
</gene>
<dbReference type="InterPro" id="IPR050344">
    <property type="entry name" value="Peptidase_M1_aminopeptidases"/>
</dbReference>
<evidence type="ECO:0000256" key="7">
    <source>
        <dbReference type="ARBA" id="ARBA00022670"/>
    </source>
</evidence>
<keyword evidence="11" id="KW-0482">Metalloprotease</keyword>
<dbReference type="GO" id="GO:0070006">
    <property type="term" value="F:metalloaminopeptidase activity"/>
    <property type="evidence" value="ECO:0007669"/>
    <property type="project" value="TreeGrafter"/>
</dbReference>
<evidence type="ECO:0000256" key="12">
    <source>
        <dbReference type="SAM" id="SignalP"/>
    </source>
</evidence>
<evidence type="ECO:0000256" key="6">
    <source>
        <dbReference type="ARBA" id="ARBA00022438"/>
    </source>
</evidence>
<dbReference type="NCBIfam" id="TIGR02412">
    <property type="entry name" value="pepN_strep_liv"/>
    <property type="match status" value="1"/>
</dbReference>
<dbReference type="EMBL" id="JACHBX010000001">
    <property type="protein sequence ID" value="MBB6132815.1"/>
    <property type="molecule type" value="Genomic_DNA"/>
</dbReference>
<dbReference type="EC" id="3.4.11.2" evidence="4"/>
<dbReference type="GO" id="GO:0016285">
    <property type="term" value="F:alanyl aminopeptidase activity"/>
    <property type="evidence" value="ECO:0007669"/>
    <property type="project" value="UniProtKB-EC"/>
</dbReference>
<evidence type="ECO:0000313" key="16">
    <source>
        <dbReference type="EMBL" id="MBB6132815.1"/>
    </source>
</evidence>
<evidence type="ECO:0000259" key="15">
    <source>
        <dbReference type="Pfam" id="PF17900"/>
    </source>
</evidence>
<evidence type="ECO:0000256" key="4">
    <source>
        <dbReference type="ARBA" id="ARBA00012564"/>
    </source>
</evidence>
<dbReference type="InterPro" id="IPR012778">
    <property type="entry name" value="Pept_M1_aminopeptidase"/>
</dbReference>
<dbReference type="RefSeq" id="WP_370660785.1">
    <property type="nucleotide sequence ID" value="NZ_JACHBX010000001.1"/>
</dbReference>
<dbReference type="InterPro" id="IPR001930">
    <property type="entry name" value="Peptidase_M1"/>
</dbReference>
<sequence>MNVPAHRAMALAIASAIAFGSAVHAAPAAQGARAETPFLSQVDAFARSARVSNVDYVLDFTLTGKETFAGTTTVTFDLKDADAPVTLDLKDATVKSVSVNGKPVATRYNKWFVTLDAASLAKGRNTVVIDYERLHSTNGEGLHRMVDPADGRVYTYSHFEPVAAQQMFAVFDQPDLKASYTVSVTAPRDWHVVTTTRETKIDERGANRHWTFKTTKRLSPYNFSLHAGPYQVWEDNSGKYPMRLFARQSLAKLVVPADWFRQTKAGLGFFEEYFGVPYPFEKYDQLIVPDFLYGAMENAGAITFAEARYGVANMTAEQKQSLTEVIMHEMAHQWFGNLVTMKWWNGLWLNESFASFMGVLATVESTEFKDSWQKFYQSGKQRAYIQDQTASTHPIEVPVPSSSNAFDNIDAITYSKGGSTLKQLRHLLGEDVFRKGVHNYLVKYSWKNATLDDFIGSLGEAAGRDLSGWTKQWLYNAGVNTIAANYSCSGGKIRNFTLAQTAPSKELPTLREQRVQIGAFKIDGGKLTLVKNVPVTYTGAKTAVPDMNGTACPDLVYPNYQDWGYAKVKLDKRSFATARTSLAKVDDPLLRAMLWQSLWDGVRDAEMPLNDFLTVALNNAPLEKDYTLLGDVLGKVSESKAYLDAMNLDNAYTRQTTLALEKMAWDGVLANKGNADFQRRWFNQYVSVASSPDALTRLAGILGGQVDAAGVPVGQPQRWSIIAHLNRYNYPGAFDLIAQESARDKSDAGQIAAVAATVVRPDAAVKADWVKQIEDQKTALPFSRIRTAMGSIFPPEQGALNERDADARLARLPQVDKTAGPVFMRAYAGTMIPATCTPQSVARLSRAAATMTDLSAFTRRTLLDTLQDDQRCVAIKAKLSAPKG</sequence>
<dbReference type="CDD" id="cd09602">
    <property type="entry name" value="M1_APN"/>
    <property type="match status" value="1"/>
</dbReference>
<dbReference type="PANTHER" id="PTHR11533:SF174">
    <property type="entry name" value="PUROMYCIN-SENSITIVE AMINOPEPTIDASE-RELATED"/>
    <property type="match status" value="1"/>
</dbReference>
<dbReference type="Pfam" id="PF11838">
    <property type="entry name" value="ERAP1_C"/>
    <property type="match status" value="1"/>
</dbReference>
<dbReference type="InterPro" id="IPR045357">
    <property type="entry name" value="Aminopeptidase_N-like_N"/>
</dbReference>
<evidence type="ECO:0000256" key="10">
    <source>
        <dbReference type="ARBA" id="ARBA00022833"/>
    </source>
</evidence>
<evidence type="ECO:0000256" key="8">
    <source>
        <dbReference type="ARBA" id="ARBA00022723"/>
    </source>
</evidence>
<comment type="similarity">
    <text evidence="3">Belongs to the peptidase M1 family.</text>
</comment>
<dbReference type="SUPFAM" id="SSF63737">
    <property type="entry name" value="Leukotriene A4 hydrolase N-terminal domain"/>
    <property type="match status" value="1"/>
</dbReference>
<dbReference type="PRINTS" id="PR00756">
    <property type="entry name" value="ALADIPTASE"/>
</dbReference>
<dbReference type="InterPro" id="IPR027268">
    <property type="entry name" value="Peptidase_M4/M1_CTD_sf"/>
</dbReference>
<dbReference type="GO" id="GO:0008270">
    <property type="term" value="F:zinc ion binding"/>
    <property type="evidence" value="ECO:0007669"/>
    <property type="project" value="InterPro"/>
</dbReference>
<dbReference type="GO" id="GO:0016020">
    <property type="term" value="C:membrane"/>
    <property type="evidence" value="ECO:0007669"/>
    <property type="project" value="TreeGrafter"/>
</dbReference>
<dbReference type="InterPro" id="IPR042097">
    <property type="entry name" value="Aminopeptidase_N-like_N_sf"/>
</dbReference>
<evidence type="ECO:0000256" key="11">
    <source>
        <dbReference type="ARBA" id="ARBA00023049"/>
    </source>
</evidence>
<comment type="cofactor">
    <cofactor evidence="2">
        <name>Zn(2+)</name>
        <dbReference type="ChEBI" id="CHEBI:29105"/>
    </cofactor>
</comment>
<evidence type="ECO:0000256" key="9">
    <source>
        <dbReference type="ARBA" id="ARBA00022801"/>
    </source>
</evidence>
<keyword evidence="8" id="KW-0479">Metal-binding</keyword>
<evidence type="ECO:0000259" key="14">
    <source>
        <dbReference type="Pfam" id="PF11838"/>
    </source>
</evidence>
<protein>
    <recommendedName>
        <fullName evidence="5">Aminopeptidase N</fullName>
        <ecNumber evidence="4">3.4.11.2</ecNumber>
    </recommendedName>
</protein>
<dbReference type="SUPFAM" id="SSF55486">
    <property type="entry name" value="Metalloproteases ('zincins'), catalytic domain"/>
    <property type="match status" value="1"/>
</dbReference>
<feature type="domain" description="Peptidase M1 membrane alanine aminopeptidase" evidence="13">
    <location>
        <begin position="263"/>
        <end position="473"/>
    </location>
</feature>
<evidence type="ECO:0000313" key="17">
    <source>
        <dbReference type="Proteomes" id="UP000540787"/>
    </source>
</evidence>
<dbReference type="InterPro" id="IPR014782">
    <property type="entry name" value="Peptidase_M1_dom"/>
</dbReference>
<dbReference type="PANTHER" id="PTHR11533">
    <property type="entry name" value="PROTEASE M1 ZINC METALLOPROTEASE"/>
    <property type="match status" value="1"/>
</dbReference>
<proteinExistence type="inferred from homology"/>
<dbReference type="Proteomes" id="UP000540787">
    <property type="component" value="Unassembled WGS sequence"/>
</dbReference>
<evidence type="ECO:0000256" key="5">
    <source>
        <dbReference type="ARBA" id="ARBA00015611"/>
    </source>
</evidence>
<dbReference type="Pfam" id="PF17900">
    <property type="entry name" value="Peptidase_M1_N"/>
    <property type="match status" value="1"/>
</dbReference>
<dbReference type="GO" id="GO:0005615">
    <property type="term" value="C:extracellular space"/>
    <property type="evidence" value="ECO:0007669"/>
    <property type="project" value="TreeGrafter"/>
</dbReference>
<dbReference type="Pfam" id="PF01433">
    <property type="entry name" value="Peptidase_M1"/>
    <property type="match status" value="1"/>
</dbReference>
<dbReference type="FunFam" id="2.60.40.1730:FF:000010">
    <property type="entry name" value="Putative aminopeptidase N"/>
    <property type="match status" value="1"/>
</dbReference>
<dbReference type="Gene3D" id="1.10.390.10">
    <property type="entry name" value="Neutral Protease Domain 2"/>
    <property type="match status" value="1"/>
</dbReference>
<evidence type="ECO:0000259" key="13">
    <source>
        <dbReference type="Pfam" id="PF01433"/>
    </source>
</evidence>
<dbReference type="GO" id="GO:0042277">
    <property type="term" value="F:peptide binding"/>
    <property type="evidence" value="ECO:0007669"/>
    <property type="project" value="TreeGrafter"/>
</dbReference>
<comment type="catalytic activity">
    <reaction evidence="1">
        <text>Release of an N-terminal amino acid, Xaa-|-Yaa- from a peptide, amide or arylamide. Xaa is preferably Ala, but may be most amino acids including Pro (slow action). When a terminal hydrophobic residue is followed by a prolyl residue, the two may be released as an intact Xaa-Pro dipeptide.</text>
        <dbReference type="EC" id="3.4.11.2"/>
    </reaction>
</comment>
<reference evidence="16 17" key="1">
    <citation type="submission" date="2020-08" db="EMBL/GenBank/DDBJ databases">
        <title>The Agave Microbiome: Exploring the role of microbial communities in plant adaptations to desert environments.</title>
        <authorList>
            <person name="Partida-Martinez L.P."/>
        </authorList>
    </citation>
    <scope>NUCLEOTIDE SEQUENCE [LARGE SCALE GENOMIC DNA]</scope>
    <source>
        <strain evidence="16 17">AT3.2</strain>
    </source>
</reference>
<dbReference type="GO" id="GO:0005737">
    <property type="term" value="C:cytoplasm"/>
    <property type="evidence" value="ECO:0007669"/>
    <property type="project" value="TreeGrafter"/>
</dbReference>
<dbReference type="Gene3D" id="2.60.40.1730">
    <property type="entry name" value="tricorn interacting facor f3 domain"/>
    <property type="match status" value="1"/>
</dbReference>
<name>A0A7W9WXV5_9BURK</name>
<dbReference type="InterPro" id="IPR024571">
    <property type="entry name" value="ERAP1-like_C_dom"/>
</dbReference>
<keyword evidence="7" id="KW-0645">Protease</keyword>
<organism evidence="16 17">
    <name type="scientific">Massilia aurea</name>
    <dbReference type="NCBI Taxonomy" id="373040"/>
    <lineage>
        <taxon>Bacteria</taxon>
        <taxon>Pseudomonadati</taxon>
        <taxon>Pseudomonadota</taxon>
        <taxon>Betaproteobacteria</taxon>
        <taxon>Burkholderiales</taxon>
        <taxon>Oxalobacteraceae</taxon>
        <taxon>Telluria group</taxon>
        <taxon>Massilia</taxon>
    </lineage>
</organism>
<dbReference type="GO" id="GO:0043171">
    <property type="term" value="P:peptide catabolic process"/>
    <property type="evidence" value="ECO:0007669"/>
    <property type="project" value="TreeGrafter"/>
</dbReference>
<dbReference type="GO" id="GO:0006508">
    <property type="term" value="P:proteolysis"/>
    <property type="evidence" value="ECO:0007669"/>
    <property type="project" value="UniProtKB-KW"/>
</dbReference>
<evidence type="ECO:0000256" key="3">
    <source>
        <dbReference type="ARBA" id="ARBA00010136"/>
    </source>
</evidence>
<feature type="domain" description="ERAP1-like C-terminal" evidence="14">
    <location>
        <begin position="555"/>
        <end position="868"/>
    </location>
</feature>